<keyword evidence="4" id="KW-0406">Ion transport</keyword>
<evidence type="ECO:0000256" key="7">
    <source>
        <dbReference type="ARBA" id="ARBA00023310"/>
    </source>
</evidence>
<comment type="subcellular location">
    <subcellularLocation>
        <location evidence="1">Cell membrane</location>
        <topology evidence="1">Peripheral membrane protein</topology>
    </subcellularLocation>
</comment>
<dbReference type="CDD" id="cd12152">
    <property type="entry name" value="F1-ATPase_delta"/>
    <property type="match status" value="1"/>
</dbReference>
<evidence type="ECO:0000256" key="3">
    <source>
        <dbReference type="ARBA" id="ARBA00022448"/>
    </source>
</evidence>
<dbReference type="STRING" id="1921764.BSR28_07900"/>
<evidence type="ECO:0000256" key="4">
    <source>
        <dbReference type="ARBA" id="ARBA00023065"/>
    </source>
</evidence>
<dbReference type="Pfam" id="PF02823">
    <property type="entry name" value="ATP-synt_DE_N"/>
    <property type="match status" value="1"/>
</dbReference>
<dbReference type="GO" id="GO:0046933">
    <property type="term" value="F:proton-transporting ATP synthase activity, rotational mechanism"/>
    <property type="evidence" value="ECO:0007669"/>
    <property type="project" value="InterPro"/>
</dbReference>
<dbReference type="PANTHER" id="PTHR13822">
    <property type="entry name" value="ATP SYNTHASE DELTA/EPSILON CHAIN"/>
    <property type="match status" value="1"/>
</dbReference>
<protein>
    <recommendedName>
        <fullName evidence="8">ATP synthase F1 complex delta/epsilon subunit N-terminal domain-containing protein</fullName>
    </recommendedName>
</protein>
<evidence type="ECO:0000256" key="1">
    <source>
        <dbReference type="ARBA" id="ARBA00004202"/>
    </source>
</evidence>
<feature type="domain" description="ATP synthase F1 complex delta/epsilon subunit N-terminal" evidence="8">
    <location>
        <begin position="3"/>
        <end position="79"/>
    </location>
</feature>
<proteinExistence type="inferred from homology"/>
<reference evidence="9 10" key="1">
    <citation type="submission" date="2016-11" db="EMBL/GenBank/DDBJ databases">
        <title>Actinomyces gypaetusis sp. nov. isolated from the vulture Gypaetus barbatus in Qinghai Tibet Plateau China.</title>
        <authorList>
            <person name="Meng X."/>
        </authorList>
    </citation>
    <scope>NUCLEOTIDE SEQUENCE [LARGE SCALE GENOMIC DNA]</scope>
    <source>
        <strain evidence="9 10">VUL4_2</strain>
    </source>
</reference>
<comment type="similarity">
    <text evidence="2">Belongs to the ATPase epsilon chain family.</text>
</comment>
<keyword evidence="6" id="KW-0139">CF(1)</keyword>
<dbReference type="InterPro" id="IPR020546">
    <property type="entry name" value="ATP_synth_F1_dsu/esu_N"/>
</dbReference>
<evidence type="ECO:0000256" key="6">
    <source>
        <dbReference type="ARBA" id="ARBA00023196"/>
    </source>
</evidence>
<keyword evidence="5" id="KW-0472">Membrane</keyword>
<evidence type="ECO:0000313" key="9">
    <source>
        <dbReference type="EMBL" id="OKL47241.1"/>
    </source>
</evidence>
<evidence type="ECO:0000256" key="2">
    <source>
        <dbReference type="ARBA" id="ARBA00005712"/>
    </source>
</evidence>
<dbReference type="EMBL" id="MQSV01000004">
    <property type="protein sequence ID" value="OKL47241.1"/>
    <property type="molecule type" value="Genomic_DNA"/>
</dbReference>
<dbReference type="AlphaFoldDB" id="A0A1Q5PKV4"/>
<gene>
    <name evidence="9" type="ORF">BSR29_06380</name>
</gene>
<dbReference type="GO" id="GO:0005886">
    <property type="term" value="C:plasma membrane"/>
    <property type="evidence" value="ECO:0007669"/>
    <property type="project" value="UniProtKB-SubCell"/>
</dbReference>
<name>A0A1Q5PKV4_9ACTO</name>
<dbReference type="InterPro" id="IPR001469">
    <property type="entry name" value="ATP_synth_F1_dsu/esu"/>
</dbReference>
<dbReference type="SUPFAM" id="SSF51344">
    <property type="entry name" value="Epsilon subunit of F1F0-ATP synthase N-terminal domain"/>
    <property type="match status" value="1"/>
</dbReference>
<keyword evidence="7" id="KW-0066">ATP synthesis</keyword>
<evidence type="ECO:0000259" key="8">
    <source>
        <dbReference type="Pfam" id="PF02823"/>
    </source>
</evidence>
<keyword evidence="10" id="KW-1185">Reference proteome</keyword>
<comment type="caution">
    <text evidence="9">The sequence shown here is derived from an EMBL/GenBank/DDBJ whole genome shotgun (WGS) entry which is preliminary data.</text>
</comment>
<accession>A0A1Q5PKV4</accession>
<organism evidence="9 10">
    <name type="scientific">Boudabousia liubingyangii</name>
    <dbReference type="NCBI Taxonomy" id="1921764"/>
    <lineage>
        <taxon>Bacteria</taxon>
        <taxon>Bacillati</taxon>
        <taxon>Actinomycetota</taxon>
        <taxon>Actinomycetes</taxon>
        <taxon>Actinomycetales</taxon>
        <taxon>Actinomycetaceae</taxon>
        <taxon>Boudabousia</taxon>
    </lineage>
</organism>
<dbReference type="GO" id="GO:0045259">
    <property type="term" value="C:proton-transporting ATP synthase complex"/>
    <property type="evidence" value="ECO:0007669"/>
    <property type="project" value="UniProtKB-KW"/>
</dbReference>
<keyword evidence="3" id="KW-0813">Transport</keyword>
<dbReference type="InterPro" id="IPR036771">
    <property type="entry name" value="ATPsynth_dsu/esu_N"/>
</dbReference>
<sequence length="86" mass="9212">MPMYVTVVSRTESLFSGECTQVTIPAESGELGILSRHEPVLGVLGEGRLRLHTEGDVKIFKVKGGIYSVDNDLVTIAAHSGEQVEG</sequence>
<evidence type="ECO:0000256" key="5">
    <source>
        <dbReference type="ARBA" id="ARBA00023136"/>
    </source>
</evidence>
<dbReference type="PANTHER" id="PTHR13822:SF10">
    <property type="entry name" value="ATP SYNTHASE EPSILON CHAIN, CHLOROPLASTIC"/>
    <property type="match status" value="1"/>
</dbReference>
<evidence type="ECO:0000313" key="10">
    <source>
        <dbReference type="Proteomes" id="UP000186785"/>
    </source>
</evidence>
<dbReference type="Proteomes" id="UP000186785">
    <property type="component" value="Unassembled WGS sequence"/>
</dbReference>
<dbReference type="Gene3D" id="2.60.15.10">
    <property type="entry name" value="F0F1 ATP synthase delta/epsilon subunit, N-terminal"/>
    <property type="match status" value="1"/>
</dbReference>